<dbReference type="Pfam" id="PF04347">
    <property type="entry name" value="FliO"/>
    <property type="match status" value="1"/>
</dbReference>
<dbReference type="RefSeq" id="WP_006000299.1">
    <property type="nucleotide sequence ID" value="NZ_AAEW02000008.1"/>
</dbReference>
<dbReference type="Proteomes" id="UP000005695">
    <property type="component" value="Unassembled WGS sequence"/>
</dbReference>
<evidence type="ECO:0000256" key="3">
    <source>
        <dbReference type="ARBA" id="ARBA00022989"/>
    </source>
</evidence>
<feature type="transmembrane region" description="Helical" evidence="5">
    <location>
        <begin position="37"/>
        <end position="54"/>
    </location>
</feature>
<gene>
    <name evidence="6" type="ORF">Dace_2517</name>
</gene>
<organism evidence="6 7">
    <name type="scientific">Desulfuromonas acetoxidans (strain DSM 684 / 11070)</name>
    <dbReference type="NCBI Taxonomy" id="281689"/>
    <lineage>
        <taxon>Bacteria</taxon>
        <taxon>Pseudomonadati</taxon>
        <taxon>Thermodesulfobacteriota</taxon>
        <taxon>Desulfuromonadia</taxon>
        <taxon>Desulfuromonadales</taxon>
        <taxon>Desulfuromonadaceae</taxon>
        <taxon>Desulfuromonas</taxon>
    </lineage>
</organism>
<evidence type="ECO:0000313" key="7">
    <source>
        <dbReference type="Proteomes" id="UP000005695"/>
    </source>
</evidence>
<dbReference type="GO" id="GO:0005886">
    <property type="term" value="C:plasma membrane"/>
    <property type="evidence" value="ECO:0007669"/>
    <property type="project" value="UniProtKB-SubCell"/>
</dbReference>
<dbReference type="GO" id="GO:0009425">
    <property type="term" value="C:bacterial-type flagellum basal body"/>
    <property type="evidence" value="ECO:0007669"/>
    <property type="project" value="UniProtKB-SubCell"/>
</dbReference>
<name>Q1JZS5_DESA6</name>
<evidence type="ECO:0000256" key="4">
    <source>
        <dbReference type="ARBA" id="ARBA00023136"/>
    </source>
</evidence>
<protein>
    <recommendedName>
        <fullName evidence="5">Flagellar protein</fullName>
    </recommendedName>
</protein>
<keyword evidence="1 5" id="KW-1003">Cell membrane</keyword>
<reference evidence="6" key="1">
    <citation type="submission" date="2006-05" db="EMBL/GenBank/DDBJ databases">
        <title>Annotation of the draft genome assembly of Desulfuromonas acetoxidans DSM 684.</title>
        <authorList>
            <consortium name="US DOE Joint Genome Institute (JGI-ORNL)"/>
            <person name="Larimer F."/>
            <person name="Land M."/>
            <person name="Hauser L."/>
        </authorList>
    </citation>
    <scope>NUCLEOTIDE SEQUENCE [LARGE SCALE GENOMIC DNA]</scope>
    <source>
        <strain evidence="6">DSM 684</strain>
    </source>
</reference>
<proteinExistence type="inferred from homology"/>
<evidence type="ECO:0000256" key="2">
    <source>
        <dbReference type="ARBA" id="ARBA00022692"/>
    </source>
</evidence>
<comment type="similarity">
    <text evidence="5">Belongs to the FliO/MopB family.</text>
</comment>
<keyword evidence="5" id="KW-0975">Bacterial flagellum</keyword>
<comment type="subcellular location">
    <subcellularLocation>
        <location evidence="5">Cell membrane</location>
    </subcellularLocation>
    <subcellularLocation>
        <location evidence="5">Bacterial flagellum basal body</location>
    </subcellularLocation>
</comment>
<dbReference type="GO" id="GO:0044781">
    <property type="term" value="P:bacterial-type flagellum organization"/>
    <property type="evidence" value="ECO:0007669"/>
    <property type="project" value="UniProtKB-UniRule"/>
</dbReference>
<keyword evidence="7" id="KW-1185">Reference proteome</keyword>
<keyword evidence="3 5" id="KW-1133">Transmembrane helix</keyword>
<keyword evidence="4 5" id="KW-0472">Membrane</keyword>
<dbReference type="NCBIfam" id="TIGR03500">
    <property type="entry name" value="FliO_TIGR"/>
    <property type="match status" value="1"/>
</dbReference>
<dbReference type="AlphaFoldDB" id="Q1JZS5"/>
<evidence type="ECO:0000313" key="6">
    <source>
        <dbReference type="EMBL" id="EAT15817.1"/>
    </source>
</evidence>
<reference evidence="6" key="2">
    <citation type="submission" date="2006-05" db="EMBL/GenBank/DDBJ databases">
        <title>Sequencing of the draft genome and assembly of Desulfuromonas acetoxidans DSM 684.</title>
        <authorList>
            <consortium name="US DOE Joint Genome Institute (JGI-PGF)"/>
            <person name="Copeland A."/>
            <person name="Lucas S."/>
            <person name="Lapidus A."/>
            <person name="Barry K."/>
            <person name="Detter J.C."/>
            <person name="Glavina del Rio T."/>
            <person name="Hammon N."/>
            <person name="Israni S."/>
            <person name="Dalin E."/>
            <person name="Tice H."/>
            <person name="Bruce D."/>
            <person name="Pitluck S."/>
            <person name="Richardson P."/>
        </authorList>
    </citation>
    <scope>NUCLEOTIDE SEQUENCE [LARGE SCALE GENOMIC DNA]</scope>
    <source>
        <strain evidence="6">DSM 684</strain>
    </source>
</reference>
<sequence length="131" mass="14190">MIVRAFVATLLTVAWAVPVWAATGQDLELVPMGLKVLASLAIVLGLVLFLYAVLKRGNLVPGAKGGEIKVVEIRHLAPKKTLYLVTVKDRTLLIGTTTEHMETLAQWPSQPAEDFAEVLAETEQDKAGEDV</sequence>
<dbReference type="EMBL" id="AAEW02000008">
    <property type="protein sequence ID" value="EAT15817.1"/>
    <property type="molecule type" value="Genomic_DNA"/>
</dbReference>
<accession>Q1JZS5</accession>
<dbReference type="InterPro" id="IPR022781">
    <property type="entry name" value="Flagellar_biosynth_FliO"/>
</dbReference>
<evidence type="ECO:0000256" key="1">
    <source>
        <dbReference type="ARBA" id="ARBA00022475"/>
    </source>
</evidence>
<comment type="caution">
    <text evidence="6">The sequence shown here is derived from an EMBL/GenBank/DDBJ whole genome shotgun (WGS) entry which is preliminary data.</text>
</comment>
<evidence type="ECO:0000256" key="5">
    <source>
        <dbReference type="RuleBase" id="RU362064"/>
    </source>
</evidence>
<keyword evidence="2 5" id="KW-0812">Transmembrane</keyword>